<protein>
    <recommendedName>
        <fullName evidence="2">GED domain-containing protein</fullName>
    </recommendedName>
</protein>
<evidence type="ECO:0000259" key="2">
    <source>
        <dbReference type="PROSITE" id="PS51388"/>
    </source>
</evidence>
<name>A0A9P3BK79_9EURO</name>
<feature type="region of interest" description="Disordered" evidence="1">
    <location>
        <begin position="766"/>
        <end position="788"/>
    </location>
</feature>
<feature type="compositionally biased region" description="Basic and acidic residues" evidence="1">
    <location>
        <begin position="525"/>
        <end position="534"/>
    </location>
</feature>
<dbReference type="InterPro" id="IPR020850">
    <property type="entry name" value="GED_dom"/>
</dbReference>
<dbReference type="PROSITE" id="PS51388">
    <property type="entry name" value="GED"/>
    <property type="match status" value="1"/>
</dbReference>
<evidence type="ECO:0000313" key="3">
    <source>
        <dbReference type="EMBL" id="GIJ92637.1"/>
    </source>
</evidence>
<evidence type="ECO:0000256" key="1">
    <source>
        <dbReference type="SAM" id="MobiDB-lite"/>
    </source>
</evidence>
<feature type="region of interest" description="Disordered" evidence="1">
    <location>
        <begin position="522"/>
        <end position="546"/>
    </location>
</feature>
<sequence length="1480" mass="162010">MSSANRTIEIQADSELMKNQKHAAIMGRQQDFQSLQTRDGDAIFFSIGTDGIFYVTREARASSNGWSRKDLSSSTSDSGAGAAKAKSFTVSQDPGSLSINIACVMTKEGNDTLYLSQGNSIDSDQWATGVVWQSVPFDATSDSAPSPFLISDVYMLTQKADQGSGDLTMFVDIVETPKNQFKLLQRYYIEPESQTKWIRHSLPNDIEQGSISSCLGRREGDDVDGIYTLGKIGGSQSLMFKPKKDPWSPHIEPPSARLNSPSGVTALSSCLTKDGLSNLFVAADDGLFLFEAGPQKSDVEPTLIIPSSPAGKTNTFSGATCLRTSTIGTRTAVWGLNEQLDLIYTTCLTGEEPKPDQWSPPMRISSGVAQFAFYLNIQVSANVVFALIGDKRLLQLNQDPSSGDWTQRSITLPATELNEIFEVNTFTTHIKCTDQNGTPAARSKIFLRAKQETQATVNGLYYKLSPDSQLEIEADITGTLTIIQETHSLSAATIQLTSGDQTLTIDPNSKISERLSTVKSGSDLSKVRVTDSKGHTSPLVPSDVSQNDQEVVAKSLSRLLEIQSTLPDEGSDKTFALAAPPQDKPVLWAVLSDSHQLHFVEDSHALCNMSAASSPALYTLMSSASLSTPADAIFTVAGDLFCFLKDAWEDVKEFVVRKTSEFWEILVFIGGKVYKALLNSVSAVYSAIEFLFNKIKVFFEKLVAWLGFMFNWGDILRSHRVAKNMIKLYAGRAVDKIDDLRKNVQTGFEDLRSFINGNSWQSLQDGGETIGQQQKGNTSRLSGADSPQSNWIVYHTNNGLTSAESEPRGTFYGMNKGAAQSLLEILEDAFNEEKENLNEAMEALRKRVIYRIHHMSPIQAIQECLKILATFLVGATEIIVLKLLDLVKLFVSALLDLLDAPLNIPIISPIYKWITDGDQLSCLDLVCLVTAIPGTLIYKLATNSVPFPDDPFTQSLIDASTFSEFSALLLEPDSSMVSLAANAPDQAAEAPDQAAEAPSGAKRLTTYLKVSAIWVGAVSVGFAALKREGEISGQAVNYFAVALWFAEKAPGISANFPWPPGKWVIVGDIMMTVGLCKVLADNIGLPFIERNPIWKDFISPGAGTILSAVALVPAIAGYAEKKNYKLSDHISAAAIAISAGCSLTSSGMTAGSGVCAINEAETAAREFLTLVVKHVMDGAKSAALIEEIIIPACDSIKREIENKTRELLMPHQTGHPITYNHYFTETLQKIRAERQEDDLAKTLKRFFVVDNLRQPYHVEHSINLEQLLKSLLHQSEPDMVRFASIEALDCMLAYYKFKGRQVALKRLVDDIANQVVEDKLMFSLSGILSPVTVFDMPANLIMRIAGESKESQIICEQLNKKLLILTKGSETGRRFVRTKADEGSLDPLLVDGHLTRESSYGSICEDLRSDTEEPDFSDSPDERVDPPEALDEADDQTVPTYSEEKINAGVKSIKKTTKKKIEKVDIDVNEQQALRSFAAP</sequence>
<accession>A0A9P3BK79</accession>
<feature type="domain" description="GED" evidence="2">
    <location>
        <begin position="1284"/>
        <end position="1380"/>
    </location>
</feature>
<reference evidence="3 4" key="1">
    <citation type="submission" date="2018-10" db="EMBL/GenBank/DDBJ databases">
        <title>Pan-genome distribution and transcriptional activeness of fungal secondary metabolism genes in Aspergillus section Fumigati.</title>
        <authorList>
            <person name="Takahashi H."/>
            <person name="Umemura M."/>
            <person name="Ninomiya A."/>
            <person name="Kusuya Y."/>
            <person name="Urayama S."/>
            <person name="Shimizu M."/>
            <person name="Watanabe A."/>
            <person name="Kamei K."/>
            <person name="Yaguchi T."/>
            <person name="Hagiwara D."/>
        </authorList>
    </citation>
    <scope>NUCLEOTIDE SEQUENCE [LARGE SCALE GENOMIC DNA]</scope>
    <source>
        <strain evidence="3 4">IFM 55266</strain>
    </source>
</reference>
<dbReference type="Proteomes" id="UP001043456">
    <property type="component" value="Unassembled WGS sequence"/>
</dbReference>
<dbReference type="EMBL" id="BHVY01000010">
    <property type="protein sequence ID" value="GIJ92637.1"/>
    <property type="molecule type" value="Genomic_DNA"/>
</dbReference>
<dbReference type="OrthoDB" id="3235083at2759"/>
<comment type="caution">
    <text evidence="3">The sequence shown here is derived from an EMBL/GenBank/DDBJ whole genome shotgun (WGS) entry which is preliminary data.</text>
</comment>
<evidence type="ECO:0000313" key="4">
    <source>
        <dbReference type="Proteomes" id="UP001043456"/>
    </source>
</evidence>
<organism evidence="3 4">
    <name type="scientific">Aspergillus pseudoviridinutans</name>
    <dbReference type="NCBI Taxonomy" id="1517512"/>
    <lineage>
        <taxon>Eukaryota</taxon>
        <taxon>Fungi</taxon>
        <taxon>Dikarya</taxon>
        <taxon>Ascomycota</taxon>
        <taxon>Pezizomycotina</taxon>
        <taxon>Eurotiomycetes</taxon>
        <taxon>Eurotiomycetidae</taxon>
        <taxon>Eurotiales</taxon>
        <taxon>Aspergillaceae</taxon>
        <taxon>Aspergillus</taxon>
        <taxon>Aspergillus subgen. Fumigati</taxon>
    </lineage>
</organism>
<dbReference type="RefSeq" id="XP_043163383.1">
    <property type="nucleotide sequence ID" value="XM_043307448.1"/>
</dbReference>
<keyword evidence="4" id="KW-1185">Reference proteome</keyword>
<feature type="region of interest" description="Disordered" evidence="1">
    <location>
        <begin position="1406"/>
        <end position="1443"/>
    </location>
</feature>
<gene>
    <name evidence="3" type="ORF">Asppvi_001915</name>
</gene>
<proteinExistence type="predicted"/>
<dbReference type="GeneID" id="67000527"/>